<dbReference type="PROSITE" id="PS51847">
    <property type="entry name" value="SMP"/>
    <property type="match status" value="1"/>
</dbReference>
<protein>
    <recommendedName>
        <fullName evidence="15">C2 domain-containing protein</fullName>
    </recommendedName>
</protein>
<keyword evidence="3" id="KW-0812">Transmembrane</keyword>
<name>A0A4U0TP81_9PEZI</name>
<dbReference type="Pfam" id="PF17047">
    <property type="entry name" value="SMP_LBD"/>
    <property type="match status" value="1"/>
</dbReference>
<evidence type="ECO:0000313" key="14">
    <source>
        <dbReference type="Proteomes" id="UP000308549"/>
    </source>
</evidence>
<keyword evidence="6" id="KW-0106">Calcium</keyword>
<dbReference type="GO" id="GO:0012505">
    <property type="term" value="C:endomembrane system"/>
    <property type="evidence" value="ECO:0007669"/>
    <property type="project" value="UniProtKB-ARBA"/>
</dbReference>
<evidence type="ECO:0000256" key="9">
    <source>
        <dbReference type="ARBA" id="ARBA00023121"/>
    </source>
</evidence>
<feature type="domain" description="C2" evidence="11">
    <location>
        <begin position="182"/>
        <end position="315"/>
    </location>
</feature>
<evidence type="ECO:0000256" key="6">
    <source>
        <dbReference type="ARBA" id="ARBA00022837"/>
    </source>
</evidence>
<keyword evidence="5" id="KW-0677">Repeat</keyword>
<evidence type="ECO:0000259" key="11">
    <source>
        <dbReference type="PROSITE" id="PS50004"/>
    </source>
</evidence>
<keyword evidence="9" id="KW-0446">Lipid-binding</keyword>
<evidence type="ECO:0000256" key="7">
    <source>
        <dbReference type="ARBA" id="ARBA00022989"/>
    </source>
</evidence>
<keyword evidence="4" id="KW-0479">Metal-binding</keyword>
<evidence type="ECO:0000256" key="2">
    <source>
        <dbReference type="ARBA" id="ARBA00022448"/>
    </source>
</evidence>
<dbReference type="PANTHER" id="PTHR45761">
    <property type="entry name" value="EXTENDED SYNAPTOTAGMIN-LIKE PROTEIN 2, ISOFORM C"/>
    <property type="match status" value="1"/>
</dbReference>
<evidence type="ECO:0000256" key="10">
    <source>
        <dbReference type="ARBA" id="ARBA00023136"/>
    </source>
</evidence>
<evidence type="ECO:0000313" key="13">
    <source>
        <dbReference type="EMBL" id="TKA23848.1"/>
    </source>
</evidence>
<dbReference type="EMBL" id="NAJL01000050">
    <property type="protein sequence ID" value="TKA23848.1"/>
    <property type="molecule type" value="Genomic_DNA"/>
</dbReference>
<sequence>MAFLAQKLATDGGGESVVFLNEIVAQLWPNINKAGSKMLKDIADPMLKATLPGPLSSLHFTKVDFGEVPMRFSNAVTTKTDSDGIKVDMNVDWDGKCDIELDGAMVPALGVEHVKLQGRLELVLCPLINVLPLIGAVQAAFINPPSLKLDFTGAANIADLSVIDDSIRQVILDIINGMATLPNRYLTVKLDEANDWFRTYIPPLGIIRVTVKQAWGFAEESKTKTKKLLSKLTGAAPDCYARVSVGAEEPWQTSTKDNLINPTWNETHDFVVSDYNQSIQIDVKDKDMNADDDVGLAVVLVKDIMSIGGQQELPLKHKGESTDGVVSVACEYFELDAGNASLSASEHKGEGKICGIANILVAGAFNVKGHREALRPSVVVKWGPKLRYQTAMVTGTPGIDTNNPAFDQNFRVPVTADMVGSGAESFRIALMDGEKEVGGVEVPFKNVVGAPGMTLQDRFDVGGGTTVRASIGLRGLKAAGAQNMALPERQKHKPAS</sequence>
<keyword evidence="14" id="KW-1185">Reference proteome</keyword>
<keyword evidence="2" id="KW-0813">Transport</keyword>
<evidence type="ECO:0008006" key="15">
    <source>
        <dbReference type="Google" id="ProtNLM"/>
    </source>
</evidence>
<evidence type="ECO:0000256" key="3">
    <source>
        <dbReference type="ARBA" id="ARBA00022692"/>
    </source>
</evidence>
<dbReference type="InterPro" id="IPR031468">
    <property type="entry name" value="SMP_LBD"/>
</dbReference>
<dbReference type="InterPro" id="IPR039010">
    <property type="entry name" value="Synaptotagmin_SMP"/>
</dbReference>
<dbReference type="InterPro" id="IPR035892">
    <property type="entry name" value="C2_domain_sf"/>
</dbReference>
<dbReference type="AlphaFoldDB" id="A0A4U0TP81"/>
<evidence type="ECO:0000256" key="8">
    <source>
        <dbReference type="ARBA" id="ARBA00023055"/>
    </source>
</evidence>
<dbReference type="InterPro" id="IPR051634">
    <property type="entry name" value="Extended_Synaptotagmin"/>
</dbReference>
<dbReference type="InterPro" id="IPR000008">
    <property type="entry name" value="C2_dom"/>
</dbReference>
<keyword evidence="10" id="KW-0472">Membrane</keyword>
<dbReference type="PANTHER" id="PTHR45761:SF1">
    <property type="entry name" value="EXTENDED SYNAPTOTAGMIN-LIKE PROTEIN 2, ISOFORM C"/>
    <property type="match status" value="1"/>
</dbReference>
<keyword evidence="8" id="KW-0445">Lipid transport</keyword>
<dbReference type="SUPFAM" id="SSF49562">
    <property type="entry name" value="C2 domain (Calcium/lipid-binding domain, CaLB)"/>
    <property type="match status" value="2"/>
</dbReference>
<organism evidence="13 14">
    <name type="scientific">Salinomyces thailandicus</name>
    <dbReference type="NCBI Taxonomy" id="706561"/>
    <lineage>
        <taxon>Eukaryota</taxon>
        <taxon>Fungi</taxon>
        <taxon>Dikarya</taxon>
        <taxon>Ascomycota</taxon>
        <taxon>Pezizomycotina</taxon>
        <taxon>Dothideomycetes</taxon>
        <taxon>Dothideomycetidae</taxon>
        <taxon>Mycosphaerellales</taxon>
        <taxon>Teratosphaeriaceae</taxon>
        <taxon>Salinomyces</taxon>
    </lineage>
</organism>
<dbReference type="GO" id="GO:0016020">
    <property type="term" value="C:membrane"/>
    <property type="evidence" value="ECO:0007669"/>
    <property type="project" value="UniProtKB-SubCell"/>
</dbReference>
<dbReference type="GO" id="GO:0005737">
    <property type="term" value="C:cytoplasm"/>
    <property type="evidence" value="ECO:0007669"/>
    <property type="project" value="UniProtKB-ARBA"/>
</dbReference>
<evidence type="ECO:0000256" key="5">
    <source>
        <dbReference type="ARBA" id="ARBA00022737"/>
    </source>
</evidence>
<dbReference type="CDD" id="cd21670">
    <property type="entry name" value="SMP_ESyt"/>
    <property type="match status" value="1"/>
</dbReference>
<dbReference type="GO" id="GO:0008289">
    <property type="term" value="F:lipid binding"/>
    <property type="evidence" value="ECO:0007669"/>
    <property type="project" value="UniProtKB-KW"/>
</dbReference>
<feature type="domain" description="SMP-LTD" evidence="12">
    <location>
        <begin position="13"/>
        <end position="190"/>
    </location>
</feature>
<keyword evidence="7" id="KW-1133">Transmembrane helix</keyword>
<proteinExistence type="predicted"/>
<dbReference type="SMART" id="SM00239">
    <property type="entry name" value="C2"/>
    <property type="match status" value="2"/>
</dbReference>
<dbReference type="CDD" id="cd00030">
    <property type="entry name" value="C2"/>
    <property type="match status" value="2"/>
</dbReference>
<evidence type="ECO:0000256" key="1">
    <source>
        <dbReference type="ARBA" id="ARBA00004370"/>
    </source>
</evidence>
<dbReference type="PROSITE" id="PS50004">
    <property type="entry name" value="C2"/>
    <property type="match status" value="1"/>
</dbReference>
<dbReference type="OrthoDB" id="1029639at2759"/>
<evidence type="ECO:0000256" key="4">
    <source>
        <dbReference type="ARBA" id="ARBA00022723"/>
    </source>
</evidence>
<comment type="subcellular location">
    <subcellularLocation>
        <location evidence="1">Membrane</location>
    </subcellularLocation>
</comment>
<reference evidence="13 14" key="1">
    <citation type="submission" date="2017-03" db="EMBL/GenBank/DDBJ databases">
        <title>Genomes of endolithic fungi from Antarctica.</title>
        <authorList>
            <person name="Coleine C."/>
            <person name="Masonjones S."/>
            <person name="Stajich J.E."/>
        </authorList>
    </citation>
    <scope>NUCLEOTIDE SEQUENCE [LARGE SCALE GENOMIC DNA]</scope>
    <source>
        <strain evidence="13 14">CCFEE 6315</strain>
    </source>
</reference>
<dbReference type="GO" id="GO:0046872">
    <property type="term" value="F:metal ion binding"/>
    <property type="evidence" value="ECO:0007669"/>
    <property type="project" value="UniProtKB-KW"/>
</dbReference>
<dbReference type="Pfam" id="PF00168">
    <property type="entry name" value="C2"/>
    <property type="match status" value="2"/>
</dbReference>
<dbReference type="Gene3D" id="2.60.40.150">
    <property type="entry name" value="C2 domain"/>
    <property type="match status" value="1"/>
</dbReference>
<dbReference type="Proteomes" id="UP000308549">
    <property type="component" value="Unassembled WGS sequence"/>
</dbReference>
<gene>
    <name evidence="13" type="ORF">B0A50_06983</name>
</gene>
<accession>A0A4U0TP81</accession>
<evidence type="ECO:0000259" key="12">
    <source>
        <dbReference type="PROSITE" id="PS51847"/>
    </source>
</evidence>
<dbReference type="GO" id="GO:0006869">
    <property type="term" value="P:lipid transport"/>
    <property type="evidence" value="ECO:0007669"/>
    <property type="project" value="UniProtKB-KW"/>
</dbReference>
<comment type="caution">
    <text evidence="13">The sequence shown here is derived from an EMBL/GenBank/DDBJ whole genome shotgun (WGS) entry which is preliminary data.</text>
</comment>